<dbReference type="CDD" id="cd06583">
    <property type="entry name" value="PGRP"/>
    <property type="match status" value="1"/>
</dbReference>
<dbReference type="InterPro" id="IPR015510">
    <property type="entry name" value="PGRP"/>
</dbReference>
<dbReference type="InterPro" id="IPR006619">
    <property type="entry name" value="PGRP_domain_met/bac"/>
</dbReference>
<reference evidence="5 6" key="1">
    <citation type="submission" date="2023-11" db="EMBL/GenBank/DDBJ databases">
        <authorList>
            <person name="Xu M."/>
            <person name="Jiang T."/>
        </authorList>
    </citation>
    <scope>NUCLEOTIDE SEQUENCE [LARGE SCALE GENOMIC DNA]</scope>
    <source>
        <strain evidence="5 6">SD</strain>
    </source>
</reference>
<dbReference type="SMART" id="SM00701">
    <property type="entry name" value="PGRP"/>
    <property type="match status" value="1"/>
</dbReference>
<dbReference type="InterPro" id="IPR036505">
    <property type="entry name" value="Amidase/PGRP_sf"/>
</dbReference>
<proteinExistence type="inferred from homology"/>
<feature type="domain" description="Peptidoglycan recognition protein family" evidence="4">
    <location>
        <begin position="194"/>
        <end position="340"/>
    </location>
</feature>
<dbReference type="EMBL" id="JAXAVX010000002">
    <property type="protein sequence ID" value="MDX8151379.1"/>
    <property type="molecule type" value="Genomic_DNA"/>
</dbReference>
<protein>
    <submittedName>
        <fullName evidence="5">Peptidoglycan recognition protein</fullName>
    </submittedName>
</protein>
<feature type="region of interest" description="Disordered" evidence="2">
    <location>
        <begin position="168"/>
        <end position="189"/>
    </location>
</feature>
<dbReference type="InterPro" id="IPR002502">
    <property type="entry name" value="Amidase_domain"/>
</dbReference>
<evidence type="ECO:0000256" key="1">
    <source>
        <dbReference type="ARBA" id="ARBA00007553"/>
    </source>
</evidence>
<feature type="region of interest" description="Disordered" evidence="2">
    <location>
        <begin position="1"/>
        <end position="22"/>
    </location>
</feature>
<accession>A0ABU4VI70</accession>
<gene>
    <name evidence="5" type="ORF">SK069_07240</name>
</gene>
<dbReference type="InterPro" id="IPR006311">
    <property type="entry name" value="TAT_signal"/>
</dbReference>
<keyword evidence="6" id="KW-1185">Reference proteome</keyword>
<name>A0ABU4VI70_9ACTN</name>
<feature type="compositionally biased region" description="Low complexity" evidence="2">
    <location>
        <begin position="170"/>
        <end position="189"/>
    </location>
</feature>
<evidence type="ECO:0000313" key="5">
    <source>
        <dbReference type="EMBL" id="MDX8151379.1"/>
    </source>
</evidence>
<dbReference type="PANTHER" id="PTHR11022">
    <property type="entry name" value="PEPTIDOGLYCAN RECOGNITION PROTEIN"/>
    <property type="match status" value="1"/>
</dbReference>
<dbReference type="PANTHER" id="PTHR11022:SF41">
    <property type="entry name" value="PEPTIDOGLYCAN-RECOGNITION PROTEIN LC-RELATED"/>
    <property type="match status" value="1"/>
</dbReference>
<dbReference type="SUPFAM" id="SSF55846">
    <property type="entry name" value="N-acetylmuramoyl-L-alanine amidase-like"/>
    <property type="match status" value="1"/>
</dbReference>
<dbReference type="Gene3D" id="3.40.80.10">
    <property type="entry name" value="Peptidoglycan recognition protein-like"/>
    <property type="match status" value="1"/>
</dbReference>
<comment type="caution">
    <text evidence="5">The sequence shown here is derived from an EMBL/GenBank/DDBJ whole genome shotgun (WGS) entry which is preliminary data.</text>
</comment>
<comment type="similarity">
    <text evidence="1">Belongs to the N-acetylmuramoyl-L-alanine amidase 2 family.</text>
</comment>
<evidence type="ECO:0000259" key="4">
    <source>
        <dbReference type="SMART" id="SM00701"/>
    </source>
</evidence>
<evidence type="ECO:0000256" key="2">
    <source>
        <dbReference type="SAM" id="MobiDB-lite"/>
    </source>
</evidence>
<evidence type="ECO:0000259" key="3">
    <source>
        <dbReference type="SMART" id="SM00644"/>
    </source>
</evidence>
<organism evidence="5 6">
    <name type="scientific">Patulibacter brassicae</name>
    <dbReference type="NCBI Taxonomy" id="1705717"/>
    <lineage>
        <taxon>Bacteria</taxon>
        <taxon>Bacillati</taxon>
        <taxon>Actinomycetota</taxon>
        <taxon>Thermoleophilia</taxon>
        <taxon>Solirubrobacterales</taxon>
        <taxon>Patulibacteraceae</taxon>
        <taxon>Patulibacter</taxon>
    </lineage>
</organism>
<feature type="domain" description="N-acetylmuramoyl-L-alanine amidase" evidence="3">
    <location>
        <begin position="205"/>
        <end position="369"/>
    </location>
</feature>
<dbReference type="Proteomes" id="UP001277761">
    <property type="component" value="Unassembled WGS sequence"/>
</dbReference>
<dbReference type="Pfam" id="PF01510">
    <property type="entry name" value="Amidase_2"/>
    <property type="match status" value="1"/>
</dbReference>
<dbReference type="PROSITE" id="PS51318">
    <property type="entry name" value="TAT"/>
    <property type="match status" value="1"/>
</dbReference>
<sequence length="575" mass="60433">MVHDGSSTDRSRRGHAVAPRGARGLTRRRVLGAGAAAGGALWLGVAPAVAGAARGTDGTRRVRVPRARLRPGRVVELRPGAFELVGGSVAALAGSGIEARARRRGGRWTPWTTLAGGADHAPDGRRATMGDPLWVGDSDLLQLRARRLPARDLDLALVGLDARERRRTRTASARAAASRAARPRATATGRAAMPAIIPRSAWASGVATKGSPTTGQVQLAFVHHTVNGNDYQPEDSAGIVRAIAKYHIGSNGWNDIGYNFLVDRFGQIFEGRAGGVAEPIVGAQAVGWNSVSTGIAIIGTFEQTAPPEAALNAVAALIRWKLPLHGAPTAGTVSLVSSGGAGNRWPRGREVAFNRVSGHRDGCSTDCPGTSLYGLLPALRAKVGDAVVAPTRQLTLSGPESVVAYGKTLTASGRLTIGGAGIAGEPVVLEKRSPSGGWVPLGTATTDGAGRWRLGTSWRRSADLRARAGDTVSDVITPPIVPSLSLRSPASRVRKGRTLRVSGRVRGSDRVRIMLRRRYAGGRYKLVGERTITLDGSRFATRIPVRRTGLHRVTLQATSGGRRYDSAARYTRAIG</sequence>
<evidence type="ECO:0000313" key="6">
    <source>
        <dbReference type="Proteomes" id="UP001277761"/>
    </source>
</evidence>
<dbReference type="SMART" id="SM00644">
    <property type="entry name" value="Ami_2"/>
    <property type="match status" value="1"/>
</dbReference>
<feature type="compositionally biased region" description="Basic and acidic residues" evidence="2">
    <location>
        <begin position="1"/>
        <end position="11"/>
    </location>
</feature>